<feature type="repeat" description="WD" evidence="11">
    <location>
        <begin position="491"/>
        <end position="524"/>
    </location>
</feature>
<dbReference type="GO" id="GO:0005874">
    <property type="term" value="C:microtubule"/>
    <property type="evidence" value="ECO:0007669"/>
    <property type="project" value="UniProtKB-KW"/>
</dbReference>
<dbReference type="PROSITE" id="PS50294">
    <property type="entry name" value="WD_REPEATS_REGION"/>
    <property type="match status" value="1"/>
</dbReference>
<evidence type="ECO:0000256" key="11">
    <source>
        <dbReference type="PROSITE-ProRule" id="PRU00221"/>
    </source>
</evidence>
<keyword evidence="4 11" id="KW-0853">WD repeat</keyword>
<dbReference type="InterPro" id="IPR036322">
    <property type="entry name" value="WD40_repeat_dom_sf"/>
</dbReference>
<reference evidence="13" key="2">
    <citation type="submission" date="2025-09" db="UniProtKB">
        <authorList>
            <consortium name="Ensembl"/>
        </authorList>
    </citation>
    <scope>IDENTIFICATION</scope>
</reference>
<dbReference type="Proteomes" id="UP000264820">
    <property type="component" value="Unplaced"/>
</dbReference>
<dbReference type="OMA" id="YWSQGEV"/>
<comment type="subcellular location">
    <subcellularLocation>
        <location evidence="1">Cytoplasm</location>
        <location evidence="1">Cytoskeleton</location>
        <location evidence="1">Cilium axoneme</location>
    </subcellularLocation>
</comment>
<dbReference type="GeneTree" id="ENSGT00940000156436"/>
<dbReference type="GO" id="GO:0003341">
    <property type="term" value="P:cilium movement"/>
    <property type="evidence" value="ECO:0007669"/>
    <property type="project" value="TreeGrafter"/>
</dbReference>
<evidence type="ECO:0000256" key="10">
    <source>
        <dbReference type="ARBA" id="ARBA00023273"/>
    </source>
</evidence>
<dbReference type="SUPFAM" id="SSF50978">
    <property type="entry name" value="WD40 repeat-like"/>
    <property type="match status" value="1"/>
</dbReference>
<dbReference type="AlphaFoldDB" id="A0A3Q2YWR9"/>
<dbReference type="InterPro" id="IPR015943">
    <property type="entry name" value="WD40/YVTN_repeat-like_dom_sf"/>
</dbReference>
<keyword evidence="7" id="KW-0243">Dynein</keyword>
<keyword evidence="9" id="KW-0206">Cytoskeleton</keyword>
<dbReference type="STRING" id="109280.ENSHCOP00000023475"/>
<keyword evidence="10" id="KW-0966">Cell projection</keyword>
<dbReference type="InterPro" id="IPR001680">
    <property type="entry name" value="WD40_rpt"/>
</dbReference>
<sequence>MKLVGLESFYFTGSRRYETIRGHLTTYYAREKFLCTLLAIPLQHGRSVEDDDPGKLIKPADQLELTEAELKEEITRTLTAKNPHAPHNIANYKFHEGAYKLTTVVNHMAVHLVLEGCLEYQDFDDSQSVTPTEELTEDEEPAEDDIPIPEPKCTNQFNFIERASQTINNPLQGRSCQTVPPPRCNYYATACQWNIYDVYMAELQKQEVQKQKQKEKETSCIDTFFSHQLLLSLQSDDITQVSKSAKLLERMVNQNSYSEVAQDFKYFEDAADEFREQEGTVLPLWKFQYDKAKMMCVTALCWNFMYPDFFGVGLGSYDFSKQGRGMLLFYTLKNSTYPEYIFPTGCGVMSLDIHKRHSYLVAVGFYDGCVCVYNLKNKAQDPDYKSTVNNGKHIDPVWQVRWQNDNSLNFYSVSSDGKHIDPNELVFSDAIRLALDYTVSEGPEGIQDLTNGDGTSFDFHPQIDDLFIVGTEEGKIHKCSKNYSSQYLNTYDAHNMAVDTVKWNPYHSKVFISCSSDWTVKIWDQDYSAPMFTFELNASVGDVAWGPYSSTVFAAVTTEGLVHVFDLAINKYQAICQQPVVNKKKTRLTHIEFNPANPVVIVGDDRGSVISLKLSPNLRKKPKGKKGRDLVEGPEAEVAKMEKLLSLLRQPEQSIVFK</sequence>
<dbReference type="GO" id="GO:0036158">
    <property type="term" value="P:outer dynein arm assembly"/>
    <property type="evidence" value="ECO:0007669"/>
    <property type="project" value="TreeGrafter"/>
</dbReference>
<evidence type="ECO:0000256" key="12">
    <source>
        <dbReference type="SAM" id="MobiDB-lite"/>
    </source>
</evidence>
<evidence type="ECO:0000256" key="7">
    <source>
        <dbReference type="ARBA" id="ARBA00023017"/>
    </source>
</evidence>
<keyword evidence="6" id="KW-0677">Repeat</keyword>
<comment type="similarity">
    <text evidence="2">Belongs to the dynein intermediate chain family.</text>
</comment>
<dbReference type="GO" id="GO:0045503">
    <property type="term" value="F:dynein light chain binding"/>
    <property type="evidence" value="ECO:0007669"/>
    <property type="project" value="TreeGrafter"/>
</dbReference>
<protein>
    <submittedName>
        <fullName evidence="13">Dynein axonemal intermediate chain 1</fullName>
    </submittedName>
</protein>
<reference evidence="13" key="1">
    <citation type="submission" date="2025-08" db="UniProtKB">
        <authorList>
            <consortium name="Ensembl"/>
        </authorList>
    </citation>
    <scope>IDENTIFICATION</scope>
</reference>
<evidence type="ECO:0000256" key="4">
    <source>
        <dbReference type="ARBA" id="ARBA00022574"/>
    </source>
</evidence>
<dbReference type="GO" id="GO:0045504">
    <property type="term" value="F:dynein heavy chain binding"/>
    <property type="evidence" value="ECO:0007669"/>
    <property type="project" value="TreeGrafter"/>
</dbReference>
<keyword evidence="5" id="KW-0493">Microtubule</keyword>
<organism evidence="13 14">
    <name type="scientific">Hippocampus comes</name>
    <name type="common">Tiger tail seahorse</name>
    <dbReference type="NCBI Taxonomy" id="109280"/>
    <lineage>
        <taxon>Eukaryota</taxon>
        <taxon>Metazoa</taxon>
        <taxon>Chordata</taxon>
        <taxon>Craniata</taxon>
        <taxon>Vertebrata</taxon>
        <taxon>Euteleostomi</taxon>
        <taxon>Actinopterygii</taxon>
        <taxon>Neopterygii</taxon>
        <taxon>Teleostei</taxon>
        <taxon>Neoteleostei</taxon>
        <taxon>Acanthomorphata</taxon>
        <taxon>Syngnathiaria</taxon>
        <taxon>Syngnathiformes</taxon>
        <taxon>Syngnathoidei</taxon>
        <taxon>Syngnathidae</taxon>
        <taxon>Hippocampus</taxon>
    </lineage>
</organism>
<dbReference type="PANTHER" id="PTHR12442:SF11">
    <property type="entry name" value="DYNEIN AXONEMAL INTERMEDIATE CHAIN 1"/>
    <property type="match status" value="1"/>
</dbReference>
<keyword evidence="8" id="KW-0505">Motor protein</keyword>
<dbReference type="PANTHER" id="PTHR12442">
    <property type="entry name" value="DYNEIN INTERMEDIATE CHAIN"/>
    <property type="match status" value="1"/>
</dbReference>
<keyword evidence="3" id="KW-0963">Cytoplasm</keyword>
<keyword evidence="14" id="KW-1185">Reference proteome</keyword>
<evidence type="ECO:0000313" key="13">
    <source>
        <dbReference type="Ensembl" id="ENSHCOP00000023475.1"/>
    </source>
</evidence>
<evidence type="ECO:0000256" key="6">
    <source>
        <dbReference type="ARBA" id="ARBA00022737"/>
    </source>
</evidence>
<dbReference type="PROSITE" id="PS50082">
    <property type="entry name" value="WD_REPEATS_2"/>
    <property type="match status" value="1"/>
</dbReference>
<dbReference type="Pfam" id="PF00400">
    <property type="entry name" value="WD40"/>
    <property type="match status" value="1"/>
</dbReference>
<dbReference type="Ensembl" id="ENSHCOT00000015734.1">
    <property type="protein sequence ID" value="ENSHCOP00000023475.1"/>
    <property type="gene ID" value="ENSHCOG00000012054.1"/>
</dbReference>
<proteinExistence type="inferred from homology"/>
<evidence type="ECO:0000256" key="9">
    <source>
        <dbReference type="ARBA" id="ARBA00023212"/>
    </source>
</evidence>
<evidence type="ECO:0000256" key="8">
    <source>
        <dbReference type="ARBA" id="ARBA00023175"/>
    </source>
</evidence>
<evidence type="ECO:0000256" key="1">
    <source>
        <dbReference type="ARBA" id="ARBA00004430"/>
    </source>
</evidence>
<dbReference type="FunFam" id="2.130.10.10:FF:000251">
    <property type="entry name" value="Dynein axonemal intermediate chain 1"/>
    <property type="match status" value="1"/>
</dbReference>
<evidence type="ECO:0000256" key="2">
    <source>
        <dbReference type="ARBA" id="ARBA00011059"/>
    </source>
</evidence>
<dbReference type="Gene3D" id="2.130.10.10">
    <property type="entry name" value="YVTN repeat-like/Quinoprotein amine dehydrogenase"/>
    <property type="match status" value="2"/>
</dbReference>
<feature type="region of interest" description="Disordered" evidence="12">
    <location>
        <begin position="127"/>
        <end position="150"/>
    </location>
</feature>
<dbReference type="GO" id="GO:0036157">
    <property type="term" value="C:outer dynein arm"/>
    <property type="evidence" value="ECO:0007669"/>
    <property type="project" value="TreeGrafter"/>
</dbReference>
<dbReference type="InterPro" id="IPR050687">
    <property type="entry name" value="Dynein_IC"/>
</dbReference>
<evidence type="ECO:0000256" key="3">
    <source>
        <dbReference type="ARBA" id="ARBA00022490"/>
    </source>
</evidence>
<evidence type="ECO:0000313" key="14">
    <source>
        <dbReference type="Proteomes" id="UP000264820"/>
    </source>
</evidence>
<dbReference type="SMART" id="SM00320">
    <property type="entry name" value="WD40"/>
    <property type="match status" value="4"/>
</dbReference>
<feature type="compositionally biased region" description="Acidic residues" evidence="12">
    <location>
        <begin position="134"/>
        <end position="147"/>
    </location>
</feature>
<accession>A0A3Q2YWR9</accession>
<name>A0A3Q2YWR9_HIPCM</name>
<evidence type="ECO:0000256" key="5">
    <source>
        <dbReference type="ARBA" id="ARBA00022701"/>
    </source>
</evidence>